<dbReference type="NCBIfam" id="TIGR00547">
    <property type="entry name" value="lolA"/>
    <property type="match status" value="1"/>
</dbReference>
<dbReference type="InterPro" id="IPR029046">
    <property type="entry name" value="LolA/LolB/LppX"/>
</dbReference>
<dbReference type="Gene3D" id="2.50.20.10">
    <property type="entry name" value="Lipoprotein localisation LolA/LolB/LppX"/>
    <property type="match status" value="1"/>
</dbReference>
<dbReference type="Proteomes" id="UP000326287">
    <property type="component" value="Chromosome"/>
</dbReference>
<dbReference type="CDD" id="cd16325">
    <property type="entry name" value="LolA"/>
    <property type="match status" value="1"/>
</dbReference>
<proteinExistence type="inferred from homology"/>
<evidence type="ECO:0000256" key="5">
    <source>
        <dbReference type="ARBA" id="ARBA00022448"/>
    </source>
</evidence>
<keyword evidence="8 10" id="KW-0653">Protein transport</keyword>
<dbReference type="GO" id="GO:0030288">
    <property type="term" value="C:outer membrane-bounded periplasmic space"/>
    <property type="evidence" value="ECO:0007669"/>
    <property type="project" value="TreeGrafter"/>
</dbReference>
<keyword evidence="9 10" id="KW-0143">Chaperone</keyword>
<comment type="subunit">
    <text evidence="3 10">Monomer.</text>
</comment>
<keyword evidence="11" id="KW-0449">Lipoprotein</keyword>
<evidence type="ECO:0000256" key="2">
    <source>
        <dbReference type="ARBA" id="ARBA00007615"/>
    </source>
</evidence>
<evidence type="ECO:0000256" key="4">
    <source>
        <dbReference type="ARBA" id="ARBA00014035"/>
    </source>
</evidence>
<dbReference type="PANTHER" id="PTHR35869">
    <property type="entry name" value="OUTER-MEMBRANE LIPOPROTEIN CARRIER PROTEIN"/>
    <property type="match status" value="1"/>
</dbReference>
<reference evidence="11 12" key="1">
    <citation type="submission" date="2019-02" db="EMBL/GenBank/DDBJ databases">
        <authorList>
            <person name="Li S.-H."/>
        </authorList>
    </citation>
    <scope>NUCLEOTIDE SEQUENCE [LARGE SCALE GENOMIC DNA]</scope>
    <source>
        <strain evidence="11 12">IMCC14385</strain>
    </source>
</reference>
<dbReference type="SUPFAM" id="SSF89392">
    <property type="entry name" value="Prokaryotic lipoproteins and lipoprotein localization factors"/>
    <property type="match status" value="1"/>
</dbReference>
<dbReference type="Pfam" id="PF03548">
    <property type="entry name" value="LolA"/>
    <property type="match status" value="1"/>
</dbReference>
<keyword evidence="7 10" id="KW-0574">Periplasm</keyword>
<evidence type="ECO:0000256" key="8">
    <source>
        <dbReference type="ARBA" id="ARBA00022927"/>
    </source>
</evidence>
<comment type="similarity">
    <text evidence="2 10">Belongs to the LolA family.</text>
</comment>
<evidence type="ECO:0000256" key="7">
    <source>
        <dbReference type="ARBA" id="ARBA00022764"/>
    </source>
</evidence>
<keyword evidence="6" id="KW-0732">Signal</keyword>
<evidence type="ECO:0000313" key="11">
    <source>
        <dbReference type="EMBL" id="QFU75993.1"/>
    </source>
</evidence>
<dbReference type="EMBL" id="CP036422">
    <property type="protein sequence ID" value="QFU75993.1"/>
    <property type="molecule type" value="Genomic_DNA"/>
</dbReference>
<evidence type="ECO:0000256" key="9">
    <source>
        <dbReference type="ARBA" id="ARBA00023186"/>
    </source>
</evidence>
<evidence type="ECO:0000256" key="3">
    <source>
        <dbReference type="ARBA" id="ARBA00011245"/>
    </source>
</evidence>
<accession>A0A5P9NJD9</accession>
<evidence type="ECO:0000256" key="1">
    <source>
        <dbReference type="ARBA" id="ARBA00004418"/>
    </source>
</evidence>
<evidence type="ECO:0000313" key="12">
    <source>
        <dbReference type="Proteomes" id="UP000326287"/>
    </source>
</evidence>
<dbReference type="PANTHER" id="PTHR35869:SF1">
    <property type="entry name" value="OUTER-MEMBRANE LIPOPROTEIN CARRIER PROTEIN"/>
    <property type="match status" value="1"/>
</dbReference>
<evidence type="ECO:0000256" key="10">
    <source>
        <dbReference type="HAMAP-Rule" id="MF_00240"/>
    </source>
</evidence>
<dbReference type="AlphaFoldDB" id="A0A5P9NJD9"/>
<dbReference type="InterPro" id="IPR018323">
    <property type="entry name" value="OM_lipoprot_carrier_LolA_Pbac"/>
</dbReference>
<sequence length="208" mass="22724">MRTRILAVAVLGLCFIAGIVRSEEDAAEALISQLQDVAQMSGSFSQQQFAPDADQPVSVTEGRFGLLRPGYFYWDIQSPDSQLIVADPVYVWHYDRDLETVTRRPADSGTTASPLQVLGGDVGALRENYRVDSSASDVYTLTPRSEEPGFQSLTLKLAAGQLEGMEVIDNLGQRLAISFSDVTRDAGLSVDDFQFTPPEGVDVFFHGQ</sequence>
<evidence type="ECO:0000256" key="6">
    <source>
        <dbReference type="ARBA" id="ARBA00022729"/>
    </source>
</evidence>
<comment type="function">
    <text evidence="10">Participates in the translocation of lipoproteins from the inner membrane to the outer membrane. Only forms a complex with a lipoprotein if the residue after the N-terminal Cys is not an aspartate (The Asp acts as a targeting signal to indicate that the lipoprotein should stay in the inner membrane).</text>
</comment>
<dbReference type="RefSeq" id="WP_152662099.1">
    <property type="nucleotide sequence ID" value="NZ_CP036422.1"/>
</dbReference>
<dbReference type="InterPro" id="IPR004564">
    <property type="entry name" value="OM_lipoprot_carrier_LolA-like"/>
</dbReference>
<keyword evidence="5 10" id="KW-0813">Transport</keyword>
<comment type="subcellular location">
    <subcellularLocation>
        <location evidence="1 10">Periplasm</location>
    </subcellularLocation>
</comment>
<dbReference type="GO" id="GO:0044874">
    <property type="term" value="P:lipoprotein localization to outer membrane"/>
    <property type="evidence" value="ECO:0007669"/>
    <property type="project" value="UniProtKB-UniRule"/>
</dbReference>
<organism evidence="11 12">
    <name type="scientific">Halioglobus maricola</name>
    <dbReference type="NCBI Taxonomy" id="2601894"/>
    <lineage>
        <taxon>Bacteria</taxon>
        <taxon>Pseudomonadati</taxon>
        <taxon>Pseudomonadota</taxon>
        <taxon>Gammaproteobacteria</taxon>
        <taxon>Cellvibrionales</taxon>
        <taxon>Halieaceae</taxon>
        <taxon>Halioglobus</taxon>
    </lineage>
</organism>
<dbReference type="HAMAP" id="MF_00240">
    <property type="entry name" value="LolA"/>
    <property type="match status" value="1"/>
</dbReference>
<dbReference type="GO" id="GO:0042953">
    <property type="term" value="P:lipoprotein transport"/>
    <property type="evidence" value="ECO:0007669"/>
    <property type="project" value="InterPro"/>
</dbReference>
<dbReference type="KEGG" id="halc:EY643_10130"/>
<name>A0A5P9NJD9_9GAMM</name>
<keyword evidence="12" id="KW-1185">Reference proteome</keyword>
<gene>
    <name evidence="10 11" type="primary">lolA</name>
    <name evidence="11" type="ORF">EY643_10130</name>
</gene>
<protein>
    <recommendedName>
        <fullName evidence="4 10">Outer-membrane lipoprotein carrier protein</fullName>
    </recommendedName>
</protein>
<dbReference type="OrthoDB" id="9787361at2"/>